<organism evidence="2 3">
    <name type="scientific">Ceratopteris richardii</name>
    <name type="common">Triangle waterfern</name>
    <dbReference type="NCBI Taxonomy" id="49495"/>
    <lineage>
        <taxon>Eukaryota</taxon>
        <taxon>Viridiplantae</taxon>
        <taxon>Streptophyta</taxon>
        <taxon>Embryophyta</taxon>
        <taxon>Tracheophyta</taxon>
        <taxon>Polypodiopsida</taxon>
        <taxon>Polypodiidae</taxon>
        <taxon>Polypodiales</taxon>
        <taxon>Pteridineae</taxon>
        <taxon>Pteridaceae</taxon>
        <taxon>Parkerioideae</taxon>
        <taxon>Ceratopteris</taxon>
    </lineage>
</organism>
<evidence type="ECO:0000256" key="1">
    <source>
        <dbReference type="SAM" id="MobiDB-lite"/>
    </source>
</evidence>
<protein>
    <submittedName>
        <fullName evidence="2">Uncharacterized protein</fullName>
    </submittedName>
</protein>
<dbReference type="AlphaFoldDB" id="A0A8T2S9T3"/>
<sequence length="121" mass="13143">MGCECPHKGIHFLINAHRAFISYARKLSSFFSSSFFGGGGGRRKEGRGSDWGGGELFQQGGHSLEGGARASCFARFCNRIEIGRGRHREQKEGGSIEVSKVISLCDPPNRKGREGQEAALL</sequence>
<name>A0A8T2S9T3_CERRI</name>
<gene>
    <name evidence="2" type="ORF">KP509_22G077300</name>
</gene>
<dbReference type="EMBL" id="CM035427">
    <property type="protein sequence ID" value="KAH7307779.1"/>
    <property type="molecule type" value="Genomic_DNA"/>
</dbReference>
<keyword evidence="3" id="KW-1185">Reference proteome</keyword>
<proteinExistence type="predicted"/>
<accession>A0A8T2S9T3</accession>
<comment type="caution">
    <text evidence="2">The sequence shown here is derived from an EMBL/GenBank/DDBJ whole genome shotgun (WGS) entry which is preliminary data.</text>
</comment>
<reference evidence="2" key="1">
    <citation type="submission" date="2021-08" db="EMBL/GenBank/DDBJ databases">
        <title>WGS assembly of Ceratopteris richardii.</title>
        <authorList>
            <person name="Marchant D.B."/>
            <person name="Chen G."/>
            <person name="Jenkins J."/>
            <person name="Shu S."/>
            <person name="Leebens-Mack J."/>
            <person name="Grimwood J."/>
            <person name="Schmutz J."/>
            <person name="Soltis P."/>
            <person name="Soltis D."/>
            <person name="Chen Z.-H."/>
        </authorList>
    </citation>
    <scope>NUCLEOTIDE SEQUENCE</scope>
    <source>
        <strain evidence="2">Whitten #5841</strain>
        <tissue evidence="2">Leaf</tissue>
    </source>
</reference>
<dbReference type="Proteomes" id="UP000825935">
    <property type="component" value="Chromosome 22"/>
</dbReference>
<feature type="region of interest" description="Disordered" evidence="1">
    <location>
        <begin position="38"/>
        <end position="58"/>
    </location>
</feature>
<evidence type="ECO:0000313" key="2">
    <source>
        <dbReference type="EMBL" id="KAH7307779.1"/>
    </source>
</evidence>
<evidence type="ECO:0000313" key="3">
    <source>
        <dbReference type="Proteomes" id="UP000825935"/>
    </source>
</evidence>